<feature type="region of interest" description="Disordered" evidence="9">
    <location>
        <begin position="341"/>
        <end position="362"/>
    </location>
</feature>
<evidence type="ECO:0000256" key="9">
    <source>
        <dbReference type="SAM" id="MobiDB-lite"/>
    </source>
</evidence>
<dbReference type="AlphaFoldDB" id="A0A849A4B5"/>
<evidence type="ECO:0000259" key="12">
    <source>
        <dbReference type="Pfam" id="PF13229"/>
    </source>
</evidence>
<dbReference type="Proteomes" id="UP000562984">
    <property type="component" value="Unassembled WGS sequence"/>
</dbReference>
<comment type="caution">
    <text evidence="14">The sequence shown here is derived from an EMBL/GenBank/DDBJ whole genome shotgun (WGS) entry which is preliminary data.</text>
</comment>
<dbReference type="InterPro" id="IPR012334">
    <property type="entry name" value="Pectin_lyas_fold"/>
</dbReference>
<dbReference type="SUPFAM" id="SSF51126">
    <property type="entry name" value="Pectin lyase-like"/>
    <property type="match status" value="1"/>
</dbReference>
<dbReference type="PANTHER" id="PTHR40088:SF1">
    <property type="entry name" value="PECTATE LYASE PEL9"/>
    <property type="match status" value="1"/>
</dbReference>
<proteinExistence type="inferred from homology"/>
<feature type="chain" id="PRO_5038822776" evidence="10">
    <location>
        <begin position="37"/>
        <end position="800"/>
    </location>
</feature>
<reference evidence="14 15" key="1">
    <citation type="submission" date="2020-05" db="EMBL/GenBank/DDBJ databases">
        <title>Nakamurella sp. DB0629 isolated from air conditioner.</title>
        <authorList>
            <person name="Kim D.H."/>
            <person name="Kim D.-U."/>
        </authorList>
    </citation>
    <scope>NUCLEOTIDE SEQUENCE [LARGE SCALE GENOMIC DNA]</scope>
    <source>
        <strain evidence="14 15">DB0629</strain>
    </source>
</reference>
<comment type="subcellular location">
    <subcellularLocation>
        <location evidence="2">Secreted</location>
    </subcellularLocation>
</comment>
<evidence type="ECO:0000256" key="2">
    <source>
        <dbReference type="ARBA" id="ARBA00004613"/>
    </source>
</evidence>
<evidence type="ECO:0000259" key="11">
    <source>
        <dbReference type="Pfam" id="PF07602"/>
    </source>
</evidence>
<evidence type="ECO:0000313" key="15">
    <source>
        <dbReference type="Proteomes" id="UP000562984"/>
    </source>
</evidence>
<feature type="domain" description="Right handed beta helix" evidence="12">
    <location>
        <begin position="450"/>
        <end position="623"/>
    </location>
</feature>
<evidence type="ECO:0000313" key="14">
    <source>
        <dbReference type="EMBL" id="NNG35834.1"/>
    </source>
</evidence>
<dbReference type="EMBL" id="JABEND010000004">
    <property type="protein sequence ID" value="NNG35834.1"/>
    <property type="molecule type" value="Genomic_DNA"/>
</dbReference>
<dbReference type="Gene3D" id="2.160.20.10">
    <property type="entry name" value="Single-stranded right-handed beta-helix, Pectin lyase-like"/>
    <property type="match status" value="2"/>
</dbReference>
<dbReference type="Pfam" id="PF13229">
    <property type="entry name" value="Beta_helix"/>
    <property type="match status" value="1"/>
</dbReference>
<keyword evidence="7" id="KW-0456">Lyase</keyword>
<keyword evidence="5 10" id="KW-0732">Signal</keyword>
<comment type="similarity">
    <text evidence="8">Belongs to the polysaccharide lyase 9 family.</text>
</comment>
<keyword evidence="15" id="KW-1185">Reference proteome</keyword>
<dbReference type="Pfam" id="PF18885">
    <property type="entry name" value="DUF5648"/>
    <property type="match status" value="1"/>
</dbReference>
<feature type="domain" description="DUF5648" evidence="13">
    <location>
        <begin position="55"/>
        <end position="189"/>
    </location>
</feature>
<evidence type="ECO:0000256" key="5">
    <source>
        <dbReference type="ARBA" id="ARBA00022729"/>
    </source>
</evidence>
<evidence type="ECO:0000256" key="10">
    <source>
        <dbReference type="SAM" id="SignalP"/>
    </source>
</evidence>
<dbReference type="Pfam" id="PF07602">
    <property type="entry name" value="DUF1565"/>
    <property type="match status" value="1"/>
</dbReference>
<dbReference type="InterPro" id="IPR043708">
    <property type="entry name" value="DUF5648"/>
</dbReference>
<dbReference type="GO" id="GO:0046872">
    <property type="term" value="F:metal ion binding"/>
    <property type="evidence" value="ECO:0007669"/>
    <property type="project" value="UniProtKB-KW"/>
</dbReference>
<feature type="signal peptide" evidence="10">
    <location>
        <begin position="1"/>
        <end position="36"/>
    </location>
</feature>
<evidence type="ECO:0000256" key="1">
    <source>
        <dbReference type="ARBA" id="ARBA00001913"/>
    </source>
</evidence>
<evidence type="ECO:0000256" key="7">
    <source>
        <dbReference type="ARBA" id="ARBA00023239"/>
    </source>
</evidence>
<evidence type="ECO:0000259" key="13">
    <source>
        <dbReference type="Pfam" id="PF18885"/>
    </source>
</evidence>
<keyword evidence="4" id="KW-0479">Metal-binding</keyword>
<evidence type="ECO:0000256" key="8">
    <source>
        <dbReference type="ARBA" id="ARBA00038263"/>
    </source>
</evidence>
<dbReference type="GO" id="GO:0016837">
    <property type="term" value="F:carbon-oxygen lyase activity, acting on polysaccharides"/>
    <property type="evidence" value="ECO:0007669"/>
    <property type="project" value="TreeGrafter"/>
</dbReference>
<accession>A0A849A4B5</accession>
<dbReference type="PANTHER" id="PTHR40088">
    <property type="entry name" value="PECTATE LYASE (EUROFUNG)"/>
    <property type="match status" value="1"/>
</dbReference>
<evidence type="ECO:0000256" key="3">
    <source>
        <dbReference type="ARBA" id="ARBA00022525"/>
    </source>
</evidence>
<evidence type="ECO:0000256" key="4">
    <source>
        <dbReference type="ARBA" id="ARBA00022723"/>
    </source>
</evidence>
<feature type="domain" description="DUF1565" evidence="11">
    <location>
        <begin position="238"/>
        <end position="277"/>
    </location>
</feature>
<organism evidence="14 15">
    <name type="scientific">Nakamurella aerolata</name>
    <dbReference type="NCBI Taxonomy" id="1656892"/>
    <lineage>
        <taxon>Bacteria</taxon>
        <taxon>Bacillati</taxon>
        <taxon>Actinomycetota</taxon>
        <taxon>Actinomycetes</taxon>
        <taxon>Nakamurellales</taxon>
        <taxon>Nakamurellaceae</taxon>
        <taxon>Nakamurella</taxon>
    </lineage>
</organism>
<dbReference type="InterPro" id="IPR052052">
    <property type="entry name" value="Polysaccharide_Lyase_9"/>
</dbReference>
<keyword evidence="6" id="KW-0106">Calcium</keyword>
<dbReference type="InterPro" id="IPR011459">
    <property type="entry name" value="DUF1565"/>
</dbReference>
<dbReference type="InterPro" id="IPR039448">
    <property type="entry name" value="Beta_helix"/>
</dbReference>
<gene>
    <name evidence="14" type="ORF">HKD39_08955</name>
</gene>
<name>A0A849A4B5_9ACTN</name>
<dbReference type="GO" id="GO:0005576">
    <property type="term" value="C:extracellular region"/>
    <property type="evidence" value="ECO:0007669"/>
    <property type="project" value="UniProtKB-SubCell"/>
</dbReference>
<keyword evidence="3" id="KW-0964">Secreted</keyword>
<evidence type="ECO:0000256" key="6">
    <source>
        <dbReference type="ARBA" id="ARBA00022837"/>
    </source>
</evidence>
<dbReference type="InterPro" id="IPR011050">
    <property type="entry name" value="Pectin_lyase_fold/virulence"/>
</dbReference>
<dbReference type="RefSeq" id="WP_171199530.1">
    <property type="nucleotide sequence ID" value="NZ_JABEND010000004.1"/>
</dbReference>
<comment type="cofactor">
    <cofactor evidence="1">
        <name>Ca(2+)</name>
        <dbReference type="ChEBI" id="CHEBI:29108"/>
    </cofactor>
</comment>
<sequence>MPTAAPRHARSTPRLRRTLTVLLGLALAATVPVTTAVAPPAAAESGCSGLTAPIRQVVNPSTSASLLTRWQNEADSAARQFGFTQSLGVAFLAGAAPASGLTAVRRLYKAGANDFVWSADPAEISGFQSRGYVAGGTEFYAPRSRTAACQVPVHRYQLGSKHRSAVAGSAAAGQLLAAGWRDAGTTWFGAPAGAAEPPTGTGGAGALPSGPVGLDDSGKTIPGNNYPVPAGAIIMSPNGNDSNSGSASAPVRTLNRAVRLASSGGTVVLRGGTYRDQYTNDGGITNKSLTLQAYPGESPWFDGSDPAPATKWTASGSGRWTMPWSTPGFCEGAYYSAAPTGQRADNSGPCSHVDNAVGDRSNPLPADPQQVWAGGSALRQVGSAGDVATGTFFYDWAARRLHIGVNPGSTTVEVAARPRALIVSRATFTIKGIGFRRYASNEYSNLTGAAVYLSNTKATLQNNAFTENSAAAVAVNNPVAGTVLSRNVFAYNGHTPLGANGNPSVRTDFRVLGNVFNRNDQALMGQHCRQSCNNAIGFKFSGLNGFSAIGNRVENSLGLANGLWCDPNCSNGIYTYNVVKNLSNAGIMHEVSNSAIVASNLIVDTKFGVNLSAANSKIYHNTIVSPKEQGLRIYDDSRSNAVGDYVGPNTTNVAVSGNVVVTTEPQAAALAVFPGLPPNNKPNSAPSQYFSRLDGNLLAGPGTGATLVSWRPTVTVVPVIYRSADRAAFTAARGGMAAADIWADTSVTQVLQDIANGRYQLAQNAAGGGRAQPLPADVAAALGVATTLPKDLGAFAPPPN</sequence>
<protein>
    <submittedName>
        <fullName evidence="14">DUF1565 domain-containing protein</fullName>
    </submittedName>
</protein>